<keyword evidence="4" id="KW-0540">Nuclease</keyword>
<evidence type="ECO:0000256" key="1">
    <source>
        <dbReference type="ARBA" id="ARBA00022729"/>
    </source>
</evidence>
<dbReference type="PANTHER" id="PTHR16320">
    <property type="entry name" value="SPHINGOMYELINASE FAMILY MEMBER"/>
    <property type="match status" value="1"/>
</dbReference>
<keyword evidence="5" id="KW-1185">Reference proteome</keyword>
<protein>
    <submittedName>
        <fullName evidence="4">Endonuclease/exonuclease/phophatase family protein</fullName>
    </submittedName>
</protein>
<keyword evidence="1" id="KW-0732">Signal</keyword>
<keyword evidence="2" id="KW-0378">Hydrolase</keyword>
<comment type="caution">
    <text evidence="4">The sequence shown here is derived from an EMBL/GenBank/DDBJ whole genome shotgun (WGS) entry which is preliminary data.</text>
</comment>
<sequence length="509" mass="58477">MKKIIFNKLHSTKKKNKSRTTFYLSVSVFSLSLLLIESNANASYSIYFNNNTAKRMNYRSLLIHKNVCARLDPRDYHAFSGVAAPYQKVKIFDINYGQGMHEGKLFCFRSIFSSPLNRASRFFVTTRIAGASVGSSIQSTSLTLDKKHYPLFTSKPLPYPVALVQLNHLKSNHSNYSFYAAAIHYFFSDQSTNELDYVLSLPQKRFFRSNKDTQLTIGTYNVQLWPFYAKVAMRMNEAKMRAQLIPLNLTHYDVVVLEELMDKKYRNEVSTLMRRDYPYQYGPTMDHAPLSGGTVIYSHWPILKKDSLIYQECNQVDCGAAKGALYIKIKKGNVIYNIFGTHLQATEGAHTAARDEVARDKQFNHLRQFIKKQKINKNQAVIIAGDLNIDYQACFLRKECKEYQKTILTVDKHYPRWNNISIVPFGSDPTKNLMNTDPEGEMEDYILPDSTSYLAPIAQQSHIRVIREPAIPIMYDGGLQVLHNPFGDLDLSDHFMFESVLTFPEEKTT</sequence>
<dbReference type="AlphaFoldDB" id="A8PL28"/>
<dbReference type="InterPro" id="IPR017766">
    <property type="entry name" value="Sphingomyelinase/PLipase_C"/>
</dbReference>
<dbReference type="RefSeq" id="WP_006035745.1">
    <property type="nucleotide sequence ID" value="NZ_AAQJ02000001.1"/>
</dbReference>
<dbReference type="SUPFAM" id="SSF56219">
    <property type="entry name" value="DNase I-like"/>
    <property type="match status" value="1"/>
</dbReference>
<dbReference type="InterPro" id="IPR038772">
    <property type="entry name" value="Sph/SMPD2-like"/>
</dbReference>
<dbReference type="GO" id="GO:0004519">
    <property type="term" value="F:endonuclease activity"/>
    <property type="evidence" value="ECO:0007669"/>
    <property type="project" value="UniProtKB-KW"/>
</dbReference>
<dbReference type="eggNOG" id="COG3568">
    <property type="taxonomic scope" value="Bacteria"/>
</dbReference>
<dbReference type="CDD" id="cd09078">
    <property type="entry name" value="nSMase"/>
    <property type="match status" value="1"/>
</dbReference>
<evidence type="ECO:0000313" key="5">
    <source>
        <dbReference type="Proteomes" id="UP000054075"/>
    </source>
</evidence>
<dbReference type="Proteomes" id="UP000054075">
    <property type="component" value="Unassembled WGS sequence"/>
</dbReference>
<dbReference type="InterPro" id="IPR036691">
    <property type="entry name" value="Endo/exonu/phosph_ase_sf"/>
</dbReference>
<dbReference type="GO" id="GO:0005576">
    <property type="term" value="C:extracellular region"/>
    <property type="evidence" value="ECO:0007669"/>
    <property type="project" value="InterPro"/>
</dbReference>
<reference evidence="4" key="2">
    <citation type="submission" date="2007-10" db="EMBL/GenBank/DDBJ databases">
        <authorList>
            <person name="Myers G.S."/>
        </authorList>
    </citation>
    <scope>NUCLEOTIDE SEQUENCE [LARGE SCALE GENOMIC DNA]</scope>
</reference>
<proteinExistence type="predicted"/>
<dbReference type="PANTHER" id="PTHR16320:SF23">
    <property type="entry name" value="SPHINGOMYELINASE C 1"/>
    <property type="match status" value="1"/>
</dbReference>
<dbReference type="GO" id="GO:0004527">
    <property type="term" value="F:exonuclease activity"/>
    <property type="evidence" value="ECO:0007669"/>
    <property type="project" value="UniProtKB-KW"/>
</dbReference>
<feature type="domain" description="Endonuclease/exonuclease/phosphatase" evidence="3">
    <location>
        <begin position="249"/>
        <end position="392"/>
    </location>
</feature>
<name>A8PL28_9COXI</name>
<gene>
    <name evidence="4" type="ORF">RICGR_0335</name>
</gene>
<accession>A8PL28</accession>
<dbReference type="OrthoDB" id="338539at2"/>
<keyword evidence="4" id="KW-0255">Endonuclease</keyword>
<dbReference type="EMBL" id="AAQJ02000001">
    <property type="protein sequence ID" value="EDP46774.1"/>
    <property type="molecule type" value="Genomic_DNA"/>
</dbReference>
<evidence type="ECO:0000256" key="2">
    <source>
        <dbReference type="ARBA" id="ARBA00022801"/>
    </source>
</evidence>
<dbReference type="InterPro" id="IPR005135">
    <property type="entry name" value="Endo/exonuclease/phosphatase"/>
</dbReference>
<dbReference type="GO" id="GO:0004767">
    <property type="term" value="F:sphingomyelin phosphodiesterase activity"/>
    <property type="evidence" value="ECO:0007669"/>
    <property type="project" value="InterPro"/>
</dbReference>
<reference evidence="4" key="1">
    <citation type="submission" date="2006-04" db="EMBL/GenBank/DDBJ databases">
        <authorList>
            <person name="Seshadri R."/>
            <person name="Federici B.A."/>
        </authorList>
    </citation>
    <scope>NUCLEOTIDE SEQUENCE [LARGE SCALE GENOMIC DNA]</scope>
</reference>
<evidence type="ECO:0000313" key="4">
    <source>
        <dbReference type="EMBL" id="EDP46774.1"/>
    </source>
</evidence>
<dbReference type="STRING" id="59196.RICGR_0335"/>
<evidence type="ECO:0000259" key="3">
    <source>
        <dbReference type="Pfam" id="PF03372"/>
    </source>
</evidence>
<organism evidence="4 5">
    <name type="scientific">Rickettsiella grylli</name>
    <dbReference type="NCBI Taxonomy" id="59196"/>
    <lineage>
        <taxon>Bacteria</taxon>
        <taxon>Pseudomonadati</taxon>
        <taxon>Pseudomonadota</taxon>
        <taxon>Gammaproteobacteria</taxon>
        <taxon>Legionellales</taxon>
        <taxon>Coxiellaceae</taxon>
        <taxon>Rickettsiella</taxon>
    </lineage>
</organism>
<dbReference type="Pfam" id="PF03372">
    <property type="entry name" value="Exo_endo_phos"/>
    <property type="match status" value="1"/>
</dbReference>
<dbReference type="Gene3D" id="3.60.10.10">
    <property type="entry name" value="Endonuclease/exonuclease/phosphatase"/>
    <property type="match status" value="1"/>
</dbReference>